<protein>
    <submittedName>
        <fullName evidence="2">YncE family protein</fullName>
    </submittedName>
</protein>
<dbReference type="EMBL" id="JBHSDY010000001">
    <property type="protein sequence ID" value="MFC4296769.1"/>
    <property type="molecule type" value="Genomic_DNA"/>
</dbReference>
<dbReference type="PROSITE" id="PS51257">
    <property type="entry name" value="PROKAR_LIPOPROTEIN"/>
    <property type="match status" value="1"/>
</dbReference>
<name>A0ABV8RTW3_9BURK</name>
<keyword evidence="3" id="KW-1185">Reference proteome</keyword>
<organism evidence="2 3">
    <name type="scientific">Castellaniella hirudinis</name>
    <dbReference type="NCBI Taxonomy" id="1144617"/>
    <lineage>
        <taxon>Bacteria</taxon>
        <taxon>Pseudomonadati</taxon>
        <taxon>Pseudomonadota</taxon>
        <taxon>Betaproteobacteria</taxon>
        <taxon>Burkholderiales</taxon>
        <taxon>Alcaligenaceae</taxon>
        <taxon>Castellaniella</taxon>
    </lineage>
</organism>
<dbReference type="SUPFAM" id="SSF50969">
    <property type="entry name" value="YVTN repeat-like/Quinoprotein amine dehydrogenase"/>
    <property type="match status" value="1"/>
</dbReference>
<gene>
    <name evidence="2" type="ORF">ACFO0J_01785</name>
</gene>
<dbReference type="PANTHER" id="PTHR47197">
    <property type="entry name" value="PROTEIN NIRF"/>
    <property type="match status" value="1"/>
</dbReference>
<comment type="caution">
    <text evidence="2">The sequence shown here is derived from an EMBL/GenBank/DDBJ whole genome shotgun (WGS) entry which is preliminary data.</text>
</comment>
<reference evidence="3" key="1">
    <citation type="journal article" date="2019" name="Int. J. Syst. Evol. Microbiol.">
        <title>The Global Catalogue of Microorganisms (GCM) 10K type strain sequencing project: providing services to taxonomists for standard genome sequencing and annotation.</title>
        <authorList>
            <consortium name="The Broad Institute Genomics Platform"/>
            <consortium name="The Broad Institute Genome Sequencing Center for Infectious Disease"/>
            <person name="Wu L."/>
            <person name="Ma J."/>
        </authorList>
    </citation>
    <scope>NUCLEOTIDE SEQUENCE [LARGE SCALE GENOMIC DNA]</scope>
    <source>
        <strain evidence="3">CGMCC 1.19029</strain>
    </source>
</reference>
<feature type="signal peptide" evidence="1">
    <location>
        <begin position="1"/>
        <end position="31"/>
    </location>
</feature>
<proteinExistence type="predicted"/>
<sequence>MQTRFSSLPSAGRAPVRLGLLVLCAALAACAAPDGQPSKAGPDAQAQAPARQAVLRRDLAPGLYELVVADGDVFVASSGQSFKADEGGAIYRLDPDTLATKAVIQTDRKPYGLAYDARTDTLYAGNTLNGIVQAIDLKAGKAANYRLGQAKAKGGVEHVRQIVLDEAGGRMFVTNPDTAGKVWIVDLKRGVILHTLSGLRKWPAGAAYDAASNRLYVGQGGDYGVTVIDPDSGKILRRDAVDGAEPFLVNVALDDQGARLFAADANSGRLVVFDTATGRVLATTPVGESALDVLYNPVRDEIYLSNRGASRAHPLGTGAITVIDGTTYAVKVRHDLPAHPNSLALSADGQVLYATIKGPHDDKHPAYRADGLESVVRIDLRG</sequence>
<dbReference type="Proteomes" id="UP001595756">
    <property type="component" value="Unassembled WGS sequence"/>
</dbReference>
<dbReference type="PANTHER" id="PTHR47197:SF3">
    <property type="entry name" value="DIHYDRO-HEME D1 DEHYDROGENASE"/>
    <property type="match status" value="1"/>
</dbReference>
<dbReference type="Gene3D" id="2.130.10.10">
    <property type="entry name" value="YVTN repeat-like/Quinoprotein amine dehydrogenase"/>
    <property type="match status" value="1"/>
</dbReference>
<dbReference type="InterPro" id="IPR011044">
    <property type="entry name" value="Quino_amine_DH_bsu"/>
</dbReference>
<dbReference type="InterPro" id="IPR051200">
    <property type="entry name" value="Host-pathogen_enzymatic-act"/>
</dbReference>
<dbReference type="RefSeq" id="WP_376811345.1">
    <property type="nucleotide sequence ID" value="NZ_JBHSDY010000001.1"/>
</dbReference>
<keyword evidence="1" id="KW-0732">Signal</keyword>
<evidence type="ECO:0000313" key="2">
    <source>
        <dbReference type="EMBL" id="MFC4296769.1"/>
    </source>
</evidence>
<evidence type="ECO:0000313" key="3">
    <source>
        <dbReference type="Proteomes" id="UP001595756"/>
    </source>
</evidence>
<feature type="chain" id="PRO_5047500078" evidence="1">
    <location>
        <begin position="32"/>
        <end position="382"/>
    </location>
</feature>
<accession>A0ABV8RTW3</accession>
<dbReference type="InterPro" id="IPR015943">
    <property type="entry name" value="WD40/YVTN_repeat-like_dom_sf"/>
</dbReference>
<evidence type="ECO:0000256" key="1">
    <source>
        <dbReference type="SAM" id="SignalP"/>
    </source>
</evidence>